<dbReference type="Gene3D" id="3.30.2020.30">
    <property type="match status" value="1"/>
</dbReference>
<feature type="domain" description="Gamma-butyrobetaine hydroxylase-like N-terminal" evidence="3">
    <location>
        <begin position="9"/>
        <end position="88"/>
    </location>
</feature>
<keyword evidence="1" id="KW-0479">Metal-binding</keyword>
<dbReference type="EMBL" id="JSUQ01000018">
    <property type="protein sequence ID" value="KHQ51312.1"/>
    <property type="molecule type" value="Genomic_DNA"/>
</dbReference>
<dbReference type="Pfam" id="PF06155">
    <property type="entry name" value="GBBH-like_N"/>
    <property type="match status" value="1"/>
</dbReference>
<accession>A0A0B3RTF8</accession>
<dbReference type="Proteomes" id="UP000030960">
    <property type="component" value="Unassembled WGS sequence"/>
</dbReference>
<dbReference type="InterPro" id="IPR010376">
    <property type="entry name" value="GBBH-like_N"/>
</dbReference>
<evidence type="ECO:0000256" key="1">
    <source>
        <dbReference type="ARBA" id="ARBA00022723"/>
    </source>
</evidence>
<dbReference type="OrthoDB" id="9794178at2"/>
<dbReference type="InterPro" id="IPR038492">
    <property type="entry name" value="GBBH-like_N_sf"/>
</dbReference>
<evidence type="ECO:0000313" key="5">
    <source>
        <dbReference type="Proteomes" id="UP000030960"/>
    </source>
</evidence>
<evidence type="ECO:0000313" key="4">
    <source>
        <dbReference type="EMBL" id="KHQ51312.1"/>
    </source>
</evidence>
<dbReference type="GO" id="GO:0046872">
    <property type="term" value="F:metal ion binding"/>
    <property type="evidence" value="ECO:0007669"/>
    <property type="project" value="UniProtKB-KW"/>
</dbReference>
<dbReference type="PANTHER" id="PTHR35303">
    <property type="entry name" value="OS02G0197800 PROTEIN"/>
    <property type="match status" value="1"/>
</dbReference>
<reference evidence="4 5" key="1">
    <citation type="submission" date="2014-10" db="EMBL/GenBank/DDBJ databases">
        <title>Genome sequence of Ponticoccus sp. strain UMTAT08 isolated from clonal culture of toxic dinoflagellate Alexandrium tamiyavanichii.</title>
        <authorList>
            <person name="Gan H.Y."/>
            <person name="Muhd D.-D."/>
            <person name="Mohd Noor M.E."/>
            <person name="Yeong Y.S."/>
            <person name="Usup G."/>
        </authorList>
    </citation>
    <scope>NUCLEOTIDE SEQUENCE [LARGE SCALE GENOMIC DNA]</scope>
    <source>
        <strain evidence="4 5">UMTAT08</strain>
    </source>
</reference>
<proteinExistence type="predicted"/>
<organism evidence="4 5">
    <name type="scientific">Mameliella alba</name>
    <dbReference type="NCBI Taxonomy" id="561184"/>
    <lineage>
        <taxon>Bacteria</taxon>
        <taxon>Pseudomonadati</taxon>
        <taxon>Pseudomonadota</taxon>
        <taxon>Alphaproteobacteria</taxon>
        <taxon>Rhodobacterales</taxon>
        <taxon>Roseobacteraceae</taxon>
        <taxon>Mameliella</taxon>
    </lineage>
</organism>
<evidence type="ECO:0000259" key="3">
    <source>
        <dbReference type="Pfam" id="PF06155"/>
    </source>
</evidence>
<gene>
    <name evidence="4" type="ORF">OA50_04093</name>
</gene>
<keyword evidence="2" id="KW-0408">Iron</keyword>
<keyword evidence="5" id="KW-1185">Reference proteome</keyword>
<dbReference type="AlphaFoldDB" id="A0A0B3RTF8"/>
<name>A0A0B3RTF8_9RHOB</name>
<comment type="caution">
    <text evidence="4">The sequence shown here is derived from an EMBL/GenBank/DDBJ whole genome shotgun (WGS) entry which is preliminary data.</text>
</comment>
<dbReference type="RefSeq" id="WP_052244701.1">
    <property type="nucleotide sequence ID" value="NZ_JSUQ01000018.1"/>
</dbReference>
<evidence type="ECO:0000256" key="2">
    <source>
        <dbReference type="ARBA" id="ARBA00023004"/>
    </source>
</evidence>
<dbReference type="STRING" id="561184.SAMN05216376_11321"/>
<protein>
    <recommendedName>
        <fullName evidence="3">Gamma-butyrobetaine hydroxylase-like N-terminal domain-containing protein</fullName>
    </recommendedName>
</protein>
<sequence length="96" mass="10591">MIEQMMTDSGGTRLTVTWEDGGQSHLSAETLRVNARDAWTKREIIDTGTVTLAPGLTITGIHPVGGYGVNLWFSDGHDKAIFPFVYLRELSDTHDN</sequence>